<dbReference type="Pfam" id="PF00512">
    <property type="entry name" value="HisKA"/>
    <property type="match status" value="1"/>
</dbReference>
<feature type="transmembrane region" description="Helical" evidence="9">
    <location>
        <begin position="138"/>
        <end position="157"/>
    </location>
</feature>
<dbReference type="PANTHER" id="PTHR43547">
    <property type="entry name" value="TWO-COMPONENT HISTIDINE KINASE"/>
    <property type="match status" value="1"/>
</dbReference>
<evidence type="ECO:0000256" key="5">
    <source>
        <dbReference type="ARBA" id="ARBA00022741"/>
    </source>
</evidence>
<sequence length="611" mass="69421">MDVLADEEGRLTFADVQTAAVAERFQPAEGKSAFGLTAGTYWVRTSVVNHTSRDQWVIRVNNSVIEQFSLYVFDKHATGASQSGILEKVNEHFTSYYIHLPADVPVDIYIRCKINGSMIIPIELMDNGTFLGKLKHNYVFFGIYYGFVLMMAAYMLSMFIFNRIAVYFYYSMYILCFSISQLVWNGLLKEFLGEENRAMTFLLRVFGNYEGIDYFFFISCLWFGLLFLGQIWQLRTYAPRMFVVYRLLNIVSPLVLVASLLHWPGYATMAILYESLFALLLVVSTVWCIWRGNLAARYVILAAIPFLGFAAPTILNTYSLMQESFLTHYGFQIGSIAEYVMFAIALSYQLRQARMDKERALRQNELNEQRHQTRNELLQNISHDIRSPLAVVQGGIRAILHGIEIEPEAKARFLNTLYDKVLYINKFIDDLFELSSLERSPPEIATLETIPFADWIRREFESSSATIRMADLHEQASVLVDSATMVSIHSHEISRVLANLVHNACKFSPIGGTVRLQANSENGEVLVCVEDEGEGMAPEYLETIFNRAVMIDPASKLSGSGIGLAIAKEIVERHKGSIWAESQPGQGSRFCFKLPANVPRPDSDRIYTQNR</sequence>
<dbReference type="Gene3D" id="3.30.565.10">
    <property type="entry name" value="Histidine kinase-like ATPase, C-terminal domain"/>
    <property type="match status" value="1"/>
</dbReference>
<protein>
    <recommendedName>
        <fullName evidence="2">histidine kinase</fullName>
        <ecNumber evidence="2">2.7.13.3</ecNumber>
    </recommendedName>
</protein>
<feature type="transmembrane region" description="Helical" evidence="9">
    <location>
        <begin position="270"/>
        <end position="290"/>
    </location>
</feature>
<evidence type="ECO:0000256" key="3">
    <source>
        <dbReference type="ARBA" id="ARBA00022553"/>
    </source>
</evidence>
<evidence type="ECO:0000256" key="9">
    <source>
        <dbReference type="SAM" id="Phobius"/>
    </source>
</evidence>
<dbReference type="InterPro" id="IPR004358">
    <property type="entry name" value="Sig_transdc_His_kin-like_C"/>
</dbReference>
<name>A0ABW2F6U6_9BACL</name>
<dbReference type="EMBL" id="JBHTAI010000002">
    <property type="protein sequence ID" value="MFC7147784.1"/>
    <property type="molecule type" value="Genomic_DNA"/>
</dbReference>
<keyword evidence="12" id="KW-1185">Reference proteome</keyword>
<dbReference type="InterPro" id="IPR036097">
    <property type="entry name" value="HisK_dim/P_sf"/>
</dbReference>
<comment type="caution">
    <text evidence="11">The sequence shown here is derived from an EMBL/GenBank/DDBJ whole genome shotgun (WGS) entry which is preliminary data.</text>
</comment>
<keyword evidence="9" id="KW-0472">Membrane</keyword>
<feature type="transmembrane region" description="Helical" evidence="9">
    <location>
        <begin position="330"/>
        <end position="350"/>
    </location>
</feature>
<keyword evidence="9" id="KW-1133">Transmembrane helix</keyword>
<evidence type="ECO:0000256" key="7">
    <source>
        <dbReference type="ARBA" id="ARBA00022840"/>
    </source>
</evidence>
<dbReference type="PROSITE" id="PS50109">
    <property type="entry name" value="HIS_KIN"/>
    <property type="match status" value="1"/>
</dbReference>
<dbReference type="Proteomes" id="UP001596378">
    <property type="component" value="Unassembled WGS sequence"/>
</dbReference>
<feature type="transmembrane region" description="Helical" evidence="9">
    <location>
        <begin position="297"/>
        <end position="318"/>
    </location>
</feature>
<comment type="catalytic activity">
    <reaction evidence="1">
        <text>ATP + protein L-histidine = ADP + protein N-phospho-L-histidine.</text>
        <dbReference type="EC" id="2.7.13.3"/>
    </reaction>
</comment>
<evidence type="ECO:0000256" key="1">
    <source>
        <dbReference type="ARBA" id="ARBA00000085"/>
    </source>
</evidence>
<keyword evidence="3" id="KW-0597">Phosphoprotein</keyword>
<dbReference type="InterPro" id="IPR003594">
    <property type="entry name" value="HATPase_dom"/>
</dbReference>
<dbReference type="InterPro" id="IPR011623">
    <property type="entry name" value="7TMR_DISM_rcpt_extracell_dom1"/>
</dbReference>
<evidence type="ECO:0000256" key="2">
    <source>
        <dbReference type="ARBA" id="ARBA00012438"/>
    </source>
</evidence>
<dbReference type="PANTHER" id="PTHR43547:SF2">
    <property type="entry name" value="HYBRID SIGNAL TRANSDUCTION HISTIDINE KINASE C"/>
    <property type="match status" value="1"/>
</dbReference>
<keyword evidence="9" id="KW-0812">Transmembrane</keyword>
<dbReference type="PRINTS" id="PR00344">
    <property type="entry name" value="BCTRLSENSOR"/>
</dbReference>
<dbReference type="InterPro" id="IPR005467">
    <property type="entry name" value="His_kinase_dom"/>
</dbReference>
<dbReference type="Gene3D" id="2.60.40.2380">
    <property type="match status" value="1"/>
</dbReference>
<dbReference type="SUPFAM" id="SSF47384">
    <property type="entry name" value="Homodimeric domain of signal transducing histidine kinase"/>
    <property type="match status" value="1"/>
</dbReference>
<organism evidence="11 12">
    <name type="scientific">Cohnella cellulosilytica</name>
    <dbReference type="NCBI Taxonomy" id="986710"/>
    <lineage>
        <taxon>Bacteria</taxon>
        <taxon>Bacillati</taxon>
        <taxon>Bacillota</taxon>
        <taxon>Bacilli</taxon>
        <taxon>Bacillales</taxon>
        <taxon>Paenibacillaceae</taxon>
        <taxon>Cohnella</taxon>
    </lineage>
</organism>
<proteinExistence type="predicted"/>
<evidence type="ECO:0000313" key="12">
    <source>
        <dbReference type="Proteomes" id="UP001596378"/>
    </source>
</evidence>
<dbReference type="SUPFAM" id="SSF55874">
    <property type="entry name" value="ATPase domain of HSP90 chaperone/DNA topoisomerase II/histidine kinase"/>
    <property type="match status" value="1"/>
</dbReference>
<dbReference type="CDD" id="cd00082">
    <property type="entry name" value="HisKA"/>
    <property type="match status" value="1"/>
</dbReference>
<evidence type="ECO:0000256" key="4">
    <source>
        <dbReference type="ARBA" id="ARBA00022679"/>
    </source>
</evidence>
<accession>A0ABW2F6U6</accession>
<reference evidence="12" key="1">
    <citation type="journal article" date="2019" name="Int. J. Syst. Evol. Microbiol.">
        <title>The Global Catalogue of Microorganisms (GCM) 10K type strain sequencing project: providing services to taxonomists for standard genome sequencing and annotation.</title>
        <authorList>
            <consortium name="The Broad Institute Genomics Platform"/>
            <consortium name="The Broad Institute Genome Sequencing Center for Infectious Disease"/>
            <person name="Wu L."/>
            <person name="Ma J."/>
        </authorList>
    </citation>
    <scope>NUCLEOTIDE SEQUENCE [LARGE SCALE GENOMIC DNA]</scope>
    <source>
        <strain evidence="12">KCTC 12907</strain>
    </source>
</reference>
<feature type="transmembrane region" description="Helical" evidence="9">
    <location>
        <begin position="214"/>
        <end position="232"/>
    </location>
</feature>
<keyword evidence="4" id="KW-0808">Transferase</keyword>
<evidence type="ECO:0000256" key="8">
    <source>
        <dbReference type="ARBA" id="ARBA00023012"/>
    </source>
</evidence>
<dbReference type="Pfam" id="PF07695">
    <property type="entry name" value="7TMR-DISM_7TM"/>
    <property type="match status" value="1"/>
</dbReference>
<dbReference type="SMART" id="SM00387">
    <property type="entry name" value="HATPase_c"/>
    <property type="match status" value="1"/>
</dbReference>
<dbReference type="Pfam" id="PF07696">
    <property type="entry name" value="7TMR-DISMED2"/>
    <property type="match status" value="1"/>
</dbReference>
<dbReference type="SMART" id="SM00388">
    <property type="entry name" value="HisKA"/>
    <property type="match status" value="1"/>
</dbReference>
<dbReference type="InterPro" id="IPR036890">
    <property type="entry name" value="HATPase_C_sf"/>
</dbReference>
<keyword evidence="8" id="KW-0902">Two-component regulatory system</keyword>
<dbReference type="Pfam" id="PF02518">
    <property type="entry name" value="HATPase_c"/>
    <property type="match status" value="1"/>
</dbReference>
<keyword evidence="6" id="KW-0418">Kinase</keyword>
<dbReference type="Gene3D" id="1.10.287.130">
    <property type="match status" value="1"/>
</dbReference>
<evidence type="ECO:0000259" key="10">
    <source>
        <dbReference type="PROSITE" id="PS50109"/>
    </source>
</evidence>
<evidence type="ECO:0000256" key="6">
    <source>
        <dbReference type="ARBA" id="ARBA00022777"/>
    </source>
</evidence>
<gene>
    <name evidence="11" type="ORF">ACFQMJ_04465</name>
</gene>
<dbReference type="InterPro" id="IPR011622">
    <property type="entry name" value="7TMR_DISM_rcpt_extracell_dom2"/>
</dbReference>
<keyword evidence="5" id="KW-0547">Nucleotide-binding</keyword>
<dbReference type="InterPro" id="IPR003661">
    <property type="entry name" value="HisK_dim/P_dom"/>
</dbReference>
<keyword evidence="7" id="KW-0067">ATP-binding</keyword>
<dbReference type="EC" id="2.7.13.3" evidence="2"/>
<feature type="domain" description="Histidine kinase" evidence="10">
    <location>
        <begin position="380"/>
        <end position="598"/>
    </location>
</feature>
<feature type="transmembrane region" description="Helical" evidence="9">
    <location>
        <begin position="164"/>
        <end position="184"/>
    </location>
</feature>
<evidence type="ECO:0000313" key="11">
    <source>
        <dbReference type="EMBL" id="MFC7147784.1"/>
    </source>
</evidence>
<feature type="transmembrane region" description="Helical" evidence="9">
    <location>
        <begin position="244"/>
        <end position="264"/>
    </location>
</feature>